<evidence type="ECO:0000313" key="2">
    <source>
        <dbReference type="EMBL" id="KAG2912926.1"/>
    </source>
</evidence>
<name>A0A8T1HY61_9STRA</name>
<evidence type="ECO:0000313" key="3">
    <source>
        <dbReference type="EMBL" id="KAG3216897.1"/>
    </source>
</evidence>
<gene>
    <name evidence="2" type="ORF">PC117_g18743</name>
    <name evidence="3" type="ORF">PC129_g12253</name>
</gene>
<reference evidence="3" key="1">
    <citation type="submission" date="2018-05" db="EMBL/GenBank/DDBJ databases">
        <title>Effector identification in a new, highly contiguous assembly of the strawberry crown rot pathogen Phytophthora cactorum.</title>
        <authorList>
            <person name="Armitage A.D."/>
            <person name="Nellist C.F."/>
            <person name="Bates H."/>
            <person name="Vickerstaff R.J."/>
            <person name="Harrison R.J."/>
        </authorList>
    </citation>
    <scope>NUCLEOTIDE SEQUENCE</scope>
    <source>
        <strain evidence="2">4040</strain>
        <strain evidence="3">P421</strain>
    </source>
</reference>
<sequence>MKAKEESSTRWKSLTELGDLQPSRLTKFEVERRAQNECDPVQMLVNGPDGDMFANGDLMSRV</sequence>
<accession>A0A8T1HY61</accession>
<feature type="region of interest" description="Disordered" evidence="1">
    <location>
        <begin position="41"/>
        <end position="62"/>
    </location>
</feature>
<dbReference type="AlphaFoldDB" id="A0A8T1HY61"/>
<evidence type="ECO:0000313" key="4">
    <source>
        <dbReference type="Proteomes" id="UP000760860"/>
    </source>
</evidence>
<protein>
    <submittedName>
        <fullName evidence="3">Uncharacterized protein</fullName>
    </submittedName>
</protein>
<organism evidence="3 4">
    <name type="scientific">Phytophthora cactorum</name>
    <dbReference type="NCBI Taxonomy" id="29920"/>
    <lineage>
        <taxon>Eukaryota</taxon>
        <taxon>Sar</taxon>
        <taxon>Stramenopiles</taxon>
        <taxon>Oomycota</taxon>
        <taxon>Peronosporomycetes</taxon>
        <taxon>Peronosporales</taxon>
        <taxon>Peronosporaceae</taxon>
        <taxon>Phytophthora</taxon>
    </lineage>
</organism>
<comment type="caution">
    <text evidence="3">The sequence shown here is derived from an EMBL/GenBank/DDBJ whole genome shotgun (WGS) entry which is preliminary data.</text>
</comment>
<dbReference type="Proteomes" id="UP000736787">
    <property type="component" value="Unassembled WGS sequence"/>
</dbReference>
<evidence type="ECO:0000256" key="1">
    <source>
        <dbReference type="SAM" id="MobiDB-lite"/>
    </source>
</evidence>
<dbReference type="Proteomes" id="UP000760860">
    <property type="component" value="Unassembled WGS sequence"/>
</dbReference>
<dbReference type="EMBL" id="RCMV01000456">
    <property type="protein sequence ID" value="KAG3216897.1"/>
    <property type="molecule type" value="Genomic_DNA"/>
</dbReference>
<proteinExistence type="predicted"/>
<dbReference type="EMBL" id="RCMK01000771">
    <property type="protein sequence ID" value="KAG2912926.1"/>
    <property type="molecule type" value="Genomic_DNA"/>
</dbReference>